<feature type="chain" id="PRO_5035481614" description="Calcineurin-like phosphoesterase domain-containing protein" evidence="3">
    <location>
        <begin position="18"/>
        <end position="669"/>
    </location>
</feature>
<evidence type="ECO:0000313" key="5">
    <source>
        <dbReference type="EMBL" id="KAG8631169.1"/>
    </source>
</evidence>
<sequence length="669" mass="73308">MHTAFLVGAALVLSVAALEIPAGGQFSFVAPAGFPTSVFSSYWHPPSPTEEPQPVIYDPVLNSTYPANLTDPYNISQEDLDPIYFPKPLRRLSSHQQQIIINQTVAQIGSIASNQSIISNCTKCVDSLVAVQRAAQLAPKLVPDMAVNLCKAYKFHSDATCEEDFESTTFGAVWTQVLFFANVTGYDGQYICNALSSTLCPAPGVTALDTKNLFSKPKPKNAAAPKPSGRRVKVLHMSDFHLDPRYANTAIPAGQISLASPLYGAYACDTPYDLGLAALESIGPLTGTGRGKADVAWTVYTGDLVSHDNQNQLSRAYTEYTETAVYSIFQKYISGPVFAALGNHDSNPEAIDAPHSLPGKLGEQQSWNYHHVAGLWQNEGWISREAAHQARTHYGAYSIKNHFGLRVITFNSDFWYKSNFLNYINMTNPDVSGTFKFMIDELQAAEDAGERVWIVSHVLSGWDGSNPLPNPSNLFYQIIDRYSPHVIANVFFGHTHEDQVMIYYANNATVQSADTAVTPGWIGPSVTPLTNLNSGYRLYEVDTGTYDIYEAYTFYADVSSFPALNETGPTFKFEYNTREAYGSAAGWPADAPLNATFWHRVTEAMEKDTSLVSKFNTYQGKSSIKSPNCTSEACAEAKVCYMRSGSVALGRQCPQGYGSVQSAFSPPKK</sequence>
<protein>
    <recommendedName>
        <fullName evidence="4">Calcineurin-like phosphoesterase domain-containing protein</fullName>
    </recommendedName>
</protein>
<dbReference type="OrthoDB" id="282973at2759"/>
<reference evidence="5" key="1">
    <citation type="submission" date="2021-07" db="EMBL/GenBank/DDBJ databases">
        <title>Elsinoe batatas strain:CRI-CJ2 Genome sequencing and assembly.</title>
        <authorList>
            <person name="Huang L."/>
        </authorList>
    </citation>
    <scope>NUCLEOTIDE SEQUENCE</scope>
    <source>
        <strain evidence="5">CRI-CJ2</strain>
    </source>
</reference>
<dbReference type="InterPro" id="IPR029052">
    <property type="entry name" value="Metallo-depent_PP-like"/>
</dbReference>
<gene>
    <name evidence="5" type="ORF">KVT40_000309</name>
</gene>
<accession>A0A8K0PML2</accession>
<feature type="domain" description="Calcineurin-like phosphoesterase" evidence="4">
    <location>
        <begin position="233"/>
        <end position="497"/>
    </location>
</feature>
<dbReference type="AlphaFoldDB" id="A0A8K0PML2"/>
<dbReference type="CDD" id="cd00842">
    <property type="entry name" value="MPP_ASMase"/>
    <property type="match status" value="1"/>
</dbReference>
<dbReference type="Pfam" id="PF00149">
    <property type="entry name" value="Metallophos"/>
    <property type="match status" value="1"/>
</dbReference>
<name>A0A8K0PML2_9PEZI</name>
<dbReference type="GO" id="GO:0008081">
    <property type="term" value="F:phosphoric diester hydrolase activity"/>
    <property type="evidence" value="ECO:0007669"/>
    <property type="project" value="TreeGrafter"/>
</dbReference>
<evidence type="ECO:0000259" key="4">
    <source>
        <dbReference type="Pfam" id="PF00149"/>
    </source>
</evidence>
<evidence type="ECO:0000256" key="2">
    <source>
        <dbReference type="ARBA" id="ARBA00023180"/>
    </source>
</evidence>
<dbReference type="EMBL" id="JAESVG020000001">
    <property type="protein sequence ID" value="KAG8631169.1"/>
    <property type="molecule type" value="Genomic_DNA"/>
</dbReference>
<dbReference type="Proteomes" id="UP000809789">
    <property type="component" value="Unassembled WGS sequence"/>
</dbReference>
<keyword evidence="1" id="KW-0378">Hydrolase</keyword>
<dbReference type="PANTHER" id="PTHR10340:SF27">
    <property type="entry name" value="ACL091CP"/>
    <property type="match status" value="1"/>
</dbReference>
<evidence type="ECO:0000313" key="6">
    <source>
        <dbReference type="Proteomes" id="UP000809789"/>
    </source>
</evidence>
<proteinExistence type="predicted"/>
<dbReference type="Gene3D" id="3.60.21.10">
    <property type="match status" value="1"/>
</dbReference>
<keyword evidence="6" id="KW-1185">Reference proteome</keyword>
<keyword evidence="2" id="KW-0325">Glycoprotein</keyword>
<feature type="signal peptide" evidence="3">
    <location>
        <begin position="1"/>
        <end position="17"/>
    </location>
</feature>
<evidence type="ECO:0000256" key="3">
    <source>
        <dbReference type="SAM" id="SignalP"/>
    </source>
</evidence>
<dbReference type="InterPro" id="IPR004843">
    <property type="entry name" value="Calcineurin-like_PHP"/>
</dbReference>
<comment type="caution">
    <text evidence="5">The sequence shown here is derived from an EMBL/GenBank/DDBJ whole genome shotgun (WGS) entry which is preliminary data.</text>
</comment>
<keyword evidence="3" id="KW-0732">Signal</keyword>
<dbReference type="InterPro" id="IPR041805">
    <property type="entry name" value="ASMase/PPN1_MPP"/>
</dbReference>
<dbReference type="SUPFAM" id="SSF56300">
    <property type="entry name" value="Metallo-dependent phosphatases"/>
    <property type="match status" value="1"/>
</dbReference>
<dbReference type="PANTHER" id="PTHR10340">
    <property type="entry name" value="SPHINGOMYELIN PHOSPHODIESTERASE"/>
    <property type="match status" value="1"/>
</dbReference>
<evidence type="ECO:0000256" key="1">
    <source>
        <dbReference type="ARBA" id="ARBA00022801"/>
    </source>
</evidence>
<organism evidence="5 6">
    <name type="scientific">Elsinoe batatas</name>
    <dbReference type="NCBI Taxonomy" id="2601811"/>
    <lineage>
        <taxon>Eukaryota</taxon>
        <taxon>Fungi</taxon>
        <taxon>Dikarya</taxon>
        <taxon>Ascomycota</taxon>
        <taxon>Pezizomycotina</taxon>
        <taxon>Dothideomycetes</taxon>
        <taxon>Dothideomycetidae</taxon>
        <taxon>Myriangiales</taxon>
        <taxon>Elsinoaceae</taxon>
        <taxon>Elsinoe</taxon>
    </lineage>
</organism>